<dbReference type="SMART" id="SM00612">
    <property type="entry name" value="Kelch"/>
    <property type="match status" value="6"/>
</dbReference>
<dbReference type="Pfam" id="PF24681">
    <property type="entry name" value="Kelch_KLHDC2_KLHL20_DRC7"/>
    <property type="match status" value="1"/>
</dbReference>
<dbReference type="InterPro" id="IPR006652">
    <property type="entry name" value="Kelch_1"/>
</dbReference>
<dbReference type="AlphaFoldDB" id="A0A6F9DGS4"/>
<keyword evidence="1" id="KW-0880">Kelch repeat</keyword>
<dbReference type="InterPro" id="IPR051746">
    <property type="entry name" value="Kelch_domain_containing_8"/>
</dbReference>
<organism evidence="3">
    <name type="scientific">Phallusia mammillata</name>
    <dbReference type="NCBI Taxonomy" id="59560"/>
    <lineage>
        <taxon>Eukaryota</taxon>
        <taxon>Metazoa</taxon>
        <taxon>Chordata</taxon>
        <taxon>Tunicata</taxon>
        <taxon>Ascidiacea</taxon>
        <taxon>Phlebobranchia</taxon>
        <taxon>Ascidiidae</taxon>
        <taxon>Phallusia</taxon>
    </lineage>
</organism>
<sequence length="347" mass="38156">MAVSEHTWSSLPPMEAPRVYMSLTCFNNVLYVVGGCDELGQPVNLLEALDLTTKTWTKLKSMPSKRAAPSVASCDGKIVAIGGVGPSQAPVDNVELYNIAENKWKKMSALSEPLMGMASFSKDNKIHIFGGMGVDTNPRDHFKCFAISASGEKWQAFTPMPSARYAAQAFHKNNKAYVLGGRQGKFPVTHFEVYDFDSRSWTKYPDILSQRVFLCYAITDKQVMTLGGLKPTAQQGFCDTCEMYPLDQQERGEWQTNKKMSLPNKRGDFSCTTMDNQVLVVGGLGNGGKPISSVELFDPESKKWKRLADMPKERSTAGSILYQGKFFIIGGVTVDGPSAECVVFGCT</sequence>
<evidence type="ECO:0000313" key="3">
    <source>
        <dbReference type="EMBL" id="CAB3259344.1"/>
    </source>
</evidence>
<gene>
    <name evidence="3" type="primary">Klhdc8a-001</name>
</gene>
<evidence type="ECO:0000256" key="1">
    <source>
        <dbReference type="ARBA" id="ARBA00022441"/>
    </source>
</evidence>
<keyword evidence="2" id="KW-0677">Repeat</keyword>
<protein>
    <submittedName>
        <fullName evidence="3">Kelch domain-containing protein 8A-like</fullName>
    </submittedName>
</protein>
<dbReference type="SUPFAM" id="SSF117281">
    <property type="entry name" value="Kelch motif"/>
    <property type="match status" value="2"/>
</dbReference>
<dbReference type="InterPro" id="IPR015915">
    <property type="entry name" value="Kelch-typ_b-propeller"/>
</dbReference>
<accession>A0A6F9DGS4</accession>
<dbReference type="PANTHER" id="PTHR46260:SF3">
    <property type="entry name" value="RING-TYPE DOMAIN-CONTAINING PROTEIN"/>
    <property type="match status" value="1"/>
</dbReference>
<evidence type="ECO:0000256" key="2">
    <source>
        <dbReference type="ARBA" id="ARBA00022737"/>
    </source>
</evidence>
<name>A0A6F9DGS4_9ASCI</name>
<reference evidence="3" key="1">
    <citation type="submission" date="2020-04" db="EMBL/GenBank/DDBJ databases">
        <authorList>
            <person name="Neveu A P."/>
        </authorList>
    </citation>
    <scope>NUCLEOTIDE SEQUENCE</scope>
    <source>
        <tissue evidence="3">Whole embryo</tissue>
    </source>
</reference>
<dbReference type="Gene3D" id="2.120.10.80">
    <property type="entry name" value="Kelch-type beta propeller"/>
    <property type="match status" value="2"/>
</dbReference>
<dbReference type="EMBL" id="LR786243">
    <property type="protein sequence ID" value="CAB3259344.1"/>
    <property type="molecule type" value="mRNA"/>
</dbReference>
<dbReference type="Pfam" id="PF01344">
    <property type="entry name" value="Kelch_1"/>
    <property type="match status" value="2"/>
</dbReference>
<dbReference type="PANTHER" id="PTHR46260">
    <property type="entry name" value="RING-TYPE DOMAIN-CONTAINING PROTEIN"/>
    <property type="match status" value="1"/>
</dbReference>
<proteinExistence type="evidence at transcript level"/>